<evidence type="ECO:0000313" key="2">
    <source>
        <dbReference type="EMBL" id="MDZ5472914.1"/>
    </source>
</evidence>
<dbReference type="PROSITE" id="PS51257">
    <property type="entry name" value="PROKAR_LIPOPROTEIN"/>
    <property type="match status" value="1"/>
</dbReference>
<dbReference type="InterPro" id="IPR045956">
    <property type="entry name" value="DUF6376"/>
</dbReference>
<protein>
    <submittedName>
        <fullName evidence="2">DUF6376 family protein</fullName>
    </submittedName>
</protein>
<evidence type="ECO:0000256" key="1">
    <source>
        <dbReference type="SAM" id="SignalP"/>
    </source>
</evidence>
<comment type="caution">
    <text evidence="2">The sequence shown here is derived from an EMBL/GenBank/DDBJ whole genome shotgun (WGS) entry which is preliminary data.</text>
</comment>
<keyword evidence="3" id="KW-1185">Reference proteome</keyword>
<evidence type="ECO:0000313" key="3">
    <source>
        <dbReference type="Proteomes" id="UP001290455"/>
    </source>
</evidence>
<dbReference type="Pfam" id="PF19903">
    <property type="entry name" value="DUF6376"/>
    <property type="match status" value="1"/>
</dbReference>
<keyword evidence="1" id="KW-0732">Signal</keyword>
<sequence length="146" mass="16276">MKKLRLMVLIMAATLLSACSFLDEVNNSLDYVNTATEHINKLNTFAEEAPQLVENALTNPEIAGQLETELLTLKKDIEEFIALNDIPTLAKDIHQELVDKNELLLGEINKLLENGNLALDKIENSQLFSTINDVTSLINRIESLGQ</sequence>
<feature type="signal peptide" evidence="1">
    <location>
        <begin position="1"/>
        <end position="18"/>
    </location>
</feature>
<name>A0ABU5J0I7_9BACI</name>
<proteinExistence type="predicted"/>
<organism evidence="2 3">
    <name type="scientific">Robertmurraya mangrovi</name>
    <dbReference type="NCBI Taxonomy" id="3098077"/>
    <lineage>
        <taxon>Bacteria</taxon>
        <taxon>Bacillati</taxon>
        <taxon>Bacillota</taxon>
        <taxon>Bacilli</taxon>
        <taxon>Bacillales</taxon>
        <taxon>Bacillaceae</taxon>
        <taxon>Robertmurraya</taxon>
    </lineage>
</organism>
<feature type="chain" id="PRO_5045725974" evidence="1">
    <location>
        <begin position="19"/>
        <end position="146"/>
    </location>
</feature>
<dbReference type="EMBL" id="JAXOFX010000009">
    <property type="protein sequence ID" value="MDZ5472914.1"/>
    <property type="molecule type" value="Genomic_DNA"/>
</dbReference>
<gene>
    <name evidence="2" type="ORF">SM124_14365</name>
</gene>
<reference evidence="2 3" key="1">
    <citation type="submission" date="2023-11" db="EMBL/GenBank/DDBJ databases">
        <title>Bacillus jintuensis, isolated from a mudflat on the Beibu Gulf coast.</title>
        <authorList>
            <person name="Li M."/>
        </authorList>
    </citation>
    <scope>NUCLEOTIDE SEQUENCE [LARGE SCALE GENOMIC DNA]</scope>
    <source>
        <strain evidence="2 3">31A1R</strain>
    </source>
</reference>
<dbReference type="Proteomes" id="UP001290455">
    <property type="component" value="Unassembled WGS sequence"/>
</dbReference>
<dbReference type="RefSeq" id="WP_322447214.1">
    <property type="nucleotide sequence ID" value="NZ_JAXOFX010000009.1"/>
</dbReference>
<accession>A0ABU5J0I7</accession>